<dbReference type="KEGG" id="mmaa:FR932_06905"/>
<organism evidence="2 3">
    <name type="scientific">Moritella marina ATCC 15381</name>
    <dbReference type="NCBI Taxonomy" id="1202962"/>
    <lineage>
        <taxon>Bacteria</taxon>
        <taxon>Pseudomonadati</taxon>
        <taxon>Pseudomonadota</taxon>
        <taxon>Gammaproteobacteria</taxon>
        <taxon>Alteromonadales</taxon>
        <taxon>Moritellaceae</taxon>
        <taxon>Moritella</taxon>
    </lineage>
</organism>
<dbReference type="RefSeq" id="WP_019440189.1">
    <property type="nucleotide sequence ID" value="NZ_ALOE01000006.1"/>
</dbReference>
<name>A0A5J6WJY7_MORMI</name>
<evidence type="ECO:0000313" key="3">
    <source>
        <dbReference type="Proteomes" id="UP000327424"/>
    </source>
</evidence>
<dbReference type="InterPro" id="IPR007684">
    <property type="entry name" value="Znf_Ogr/Delta"/>
</dbReference>
<proteinExistence type="predicted"/>
<dbReference type="OrthoDB" id="6895359at2"/>
<evidence type="ECO:0000313" key="2">
    <source>
        <dbReference type="EMBL" id="QFI37588.1"/>
    </source>
</evidence>
<evidence type="ECO:0000259" key="1">
    <source>
        <dbReference type="Pfam" id="PF04606"/>
    </source>
</evidence>
<dbReference type="AlphaFoldDB" id="A0A5J6WJY7"/>
<dbReference type="Proteomes" id="UP000327424">
    <property type="component" value="Chromosome"/>
</dbReference>
<keyword evidence="3" id="KW-1185">Reference proteome</keyword>
<dbReference type="EMBL" id="CP044399">
    <property type="protein sequence ID" value="QFI37588.1"/>
    <property type="molecule type" value="Genomic_DNA"/>
</dbReference>
<accession>A0A5J6WJY7</accession>
<feature type="domain" description="Zinc finger Ogr/Delta-type" evidence="1">
    <location>
        <begin position="5"/>
        <end position="50"/>
    </location>
</feature>
<dbReference type="Pfam" id="PF04606">
    <property type="entry name" value="Ogr_Delta"/>
    <property type="match status" value="1"/>
</dbReference>
<gene>
    <name evidence="2" type="ORF">FR932_06905</name>
</gene>
<sequence length="87" mass="9843">MRVTCKFCKGKARISSTDKVSVEFTRLYCQCLDAKCGHTFVMDLGFSHTLNPPSNIVDQLLVDRVRQMPVEIQRELFGFTSGISNII</sequence>
<protein>
    <submittedName>
        <fullName evidence="2">Ogr/Delta-like zinc finger family protein</fullName>
    </submittedName>
</protein>
<reference evidence="2 3" key="1">
    <citation type="submission" date="2019-09" db="EMBL/GenBank/DDBJ databases">
        <title>Hybrid Assembly of the complete Genome of the Deep-Sea Bacterium Moritella marina from long Nanopore and Illumina reads.</title>
        <authorList>
            <person name="Magin S."/>
            <person name="Georgoulis A."/>
            <person name="Papadimitriou K."/>
            <person name="Iliakis G."/>
            <person name="Vorgias C.E."/>
        </authorList>
    </citation>
    <scope>NUCLEOTIDE SEQUENCE [LARGE SCALE GENOMIC DNA]</scope>
    <source>
        <strain evidence="2 3">MP-1</strain>
    </source>
</reference>